<keyword evidence="2" id="KW-1133">Transmembrane helix</keyword>
<dbReference type="EMBL" id="JAWXYG010000001">
    <property type="protein sequence ID" value="KAK4285510.1"/>
    <property type="molecule type" value="Genomic_DNA"/>
</dbReference>
<accession>A0AAE1N8T3</accession>
<dbReference type="PANTHER" id="PTHR48436:SF1">
    <property type="entry name" value="2, PUTATIVE-RELATED"/>
    <property type="match status" value="1"/>
</dbReference>
<dbReference type="PANTHER" id="PTHR48436">
    <property type="entry name" value="2, PUTATIVE-RELATED"/>
    <property type="match status" value="1"/>
</dbReference>
<feature type="region of interest" description="Disordered" evidence="1">
    <location>
        <begin position="36"/>
        <end position="55"/>
    </location>
</feature>
<sequence>MSNNNVVVEEHDALMYHHHHSYPLPTYYVQSPSATTLTQNDAESSTFQSPARHASNPTHDVALYRYSSSSRGSVHCYHHHKKVSYDESHATAPTENDGDMNRLIIMSGNNGEHDDDDDEVYDYDWRKEKGWRRYWTYRNTDPWLWIWIQISWRLLLSLSVALLVFYIATKPPPPVFSLAIERVREFKLGEGVDRSGVSTKILNCNCSINLGVLNKSKFFRLHIHPPLIHMSFAILPFALSHGREEYAESGTTIYREEVEVKNKVMYGAGREMQDLLDSARGLPISIGVTVSSSYKMVPNLINPKFHHHLHCLLTLHKHYDKRHRSQLFNSTCQLFSPSSS</sequence>
<protein>
    <submittedName>
        <fullName evidence="3">Uncharacterized protein</fullName>
    </submittedName>
</protein>
<evidence type="ECO:0000313" key="4">
    <source>
        <dbReference type="Proteomes" id="UP001293593"/>
    </source>
</evidence>
<keyword evidence="2" id="KW-0812">Transmembrane</keyword>
<evidence type="ECO:0000256" key="2">
    <source>
        <dbReference type="SAM" id="Phobius"/>
    </source>
</evidence>
<dbReference type="AlphaFoldDB" id="A0AAE1N8T3"/>
<name>A0AAE1N8T3_9FABA</name>
<gene>
    <name evidence="3" type="ORF">QN277_002201</name>
</gene>
<comment type="caution">
    <text evidence="3">The sequence shown here is derived from an EMBL/GenBank/DDBJ whole genome shotgun (WGS) entry which is preliminary data.</text>
</comment>
<proteinExistence type="predicted"/>
<evidence type="ECO:0000256" key="1">
    <source>
        <dbReference type="SAM" id="MobiDB-lite"/>
    </source>
</evidence>
<keyword evidence="4" id="KW-1185">Reference proteome</keyword>
<dbReference type="Proteomes" id="UP001293593">
    <property type="component" value="Unassembled WGS sequence"/>
</dbReference>
<dbReference type="InterPro" id="IPR055276">
    <property type="entry name" value="NHL41-like"/>
</dbReference>
<evidence type="ECO:0000313" key="3">
    <source>
        <dbReference type="EMBL" id="KAK4285510.1"/>
    </source>
</evidence>
<keyword evidence="2" id="KW-0472">Membrane</keyword>
<organism evidence="3 4">
    <name type="scientific">Acacia crassicarpa</name>
    <name type="common">northern wattle</name>
    <dbReference type="NCBI Taxonomy" id="499986"/>
    <lineage>
        <taxon>Eukaryota</taxon>
        <taxon>Viridiplantae</taxon>
        <taxon>Streptophyta</taxon>
        <taxon>Embryophyta</taxon>
        <taxon>Tracheophyta</taxon>
        <taxon>Spermatophyta</taxon>
        <taxon>Magnoliopsida</taxon>
        <taxon>eudicotyledons</taxon>
        <taxon>Gunneridae</taxon>
        <taxon>Pentapetalae</taxon>
        <taxon>rosids</taxon>
        <taxon>fabids</taxon>
        <taxon>Fabales</taxon>
        <taxon>Fabaceae</taxon>
        <taxon>Caesalpinioideae</taxon>
        <taxon>mimosoid clade</taxon>
        <taxon>Acacieae</taxon>
        <taxon>Acacia</taxon>
    </lineage>
</organism>
<feature type="transmembrane region" description="Helical" evidence="2">
    <location>
        <begin position="143"/>
        <end position="168"/>
    </location>
</feature>
<feature type="compositionally biased region" description="Polar residues" evidence="1">
    <location>
        <begin position="36"/>
        <end position="49"/>
    </location>
</feature>
<reference evidence="3" key="1">
    <citation type="submission" date="2023-10" db="EMBL/GenBank/DDBJ databases">
        <title>Chromosome-level genome of the transformable northern wattle, Acacia crassicarpa.</title>
        <authorList>
            <person name="Massaro I."/>
            <person name="Sinha N.R."/>
            <person name="Poethig S."/>
            <person name="Leichty A.R."/>
        </authorList>
    </citation>
    <scope>NUCLEOTIDE SEQUENCE</scope>
    <source>
        <strain evidence="3">Acra3RX</strain>
        <tissue evidence="3">Leaf</tissue>
    </source>
</reference>